<dbReference type="AlphaFoldDB" id="B8GF10"/>
<gene>
    <name evidence="1" type="ordered locus">Mpal_2543</name>
</gene>
<dbReference type="eggNOG" id="arCOG04381">
    <property type="taxonomic scope" value="Archaea"/>
</dbReference>
<dbReference type="EMBL" id="CP001338">
    <property type="protein sequence ID" value="ACL17816.1"/>
    <property type="molecule type" value="Genomic_DNA"/>
</dbReference>
<name>B8GF10_METPE</name>
<dbReference type="KEGG" id="mpl:Mpal_2543"/>
<dbReference type="InterPro" id="IPR011004">
    <property type="entry name" value="Trimer_LpxA-like_sf"/>
</dbReference>
<dbReference type="HOGENOM" id="CLU_151088_0_0_2"/>
<evidence type="ECO:0008006" key="3">
    <source>
        <dbReference type="Google" id="ProtNLM"/>
    </source>
</evidence>
<dbReference type="GeneID" id="7270668"/>
<protein>
    <recommendedName>
        <fullName evidence="3">Polymer-forming cytoskeletal protein</fullName>
    </recommendedName>
</protein>
<evidence type="ECO:0000313" key="2">
    <source>
        <dbReference type="Proteomes" id="UP000002457"/>
    </source>
</evidence>
<evidence type="ECO:0000313" key="1">
    <source>
        <dbReference type="EMBL" id="ACL17816.1"/>
    </source>
</evidence>
<accession>B8GF10</accession>
<organism evidence="1 2">
    <name type="scientific">Methanosphaerula palustris (strain ATCC BAA-1556 / DSM 19958 / E1-9c)</name>
    <dbReference type="NCBI Taxonomy" id="521011"/>
    <lineage>
        <taxon>Archaea</taxon>
        <taxon>Methanobacteriati</taxon>
        <taxon>Methanobacteriota</taxon>
        <taxon>Stenosarchaea group</taxon>
        <taxon>Methanomicrobia</taxon>
        <taxon>Methanomicrobiales</taxon>
        <taxon>Methanoregulaceae</taxon>
        <taxon>Methanosphaerula</taxon>
    </lineage>
</organism>
<proteinExistence type="predicted"/>
<dbReference type="SUPFAM" id="SSF51161">
    <property type="entry name" value="Trimeric LpxA-like enzymes"/>
    <property type="match status" value="1"/>
</dbReference>
<dbReference type="OrthoDB" id="114270at2157"/>
<sequence>MKIRQIGDTYIAPPGAVFAGNVKIDGDLILPAKTNIWGSLVVSGRVDLGPCSQIKGSVWCGRAVIGAWATIEGSLTSTGDVTISDNAHLGPVEAQGTVILRPGVVAHGVQTTGTIWIYGKIKSGGLSGRHVKVYGNS</sequence>
<dbReference type="RefSeq" id="WP_012619135.1">
    <property type="nucleotide sequence ID" value="NC_011832.1"/>
</dbReference>
<reference evidence="1 2" key="1">
    <citation type="journal article" date="2015" name="Genome Announc.">
        <title>Complete Genome Sequence of Methanosphaerula palustris E1-9CT, a Hydrogenotrophic Methanogen Isolated from a Minerotrophic Fen Peatland.</title>
        <authorList>
            <person name="Cadillo-Quiroz H."/>
            <person name="Browne P."/>
            <person name="Kyrpides N."/>
            <person name="Woyke T."/>
            <person name="Goodwin L."/>
            <person name="Detter C."/>
            <person name="Yavitt J.B."/>
            <person name="Zinder S.H."/>
        </authorList>
    </citation>
    <scope>NUCLEOTIDE SEQUENCE [LARGE SCALE GENOMIC DNA]</scope>
    <source>
        <strain evidence="2">ATCC BAA-1556 / DSM 19958 / E1-9c</strain>
    </source>
</reference>
<dbReference type="Proteomes" id="UP000002457">
    <property type="component" value="Chromosome"/>
</dbReference>
<dbReference type="Gene3D" id="2.160.10.10">
    <property type="entry name" value="Hexapeptide repeat proteins"/>
    <property type="match status" value="1"/>
</dbReference>
<keyword evidence="2" id="KW-1185">Reference proteome</keyword>